<gene>
    <name evidence="1" type="ORF">EDB95_4993</name>
</gene>
<accession>A0A4R8DHF5</accession>
<reference evidence="1 2" key="1">
    <citation type="submission" date="2019-03" db="EMBL/GenBank/DDBJ databases">
        <title>Genomic Encyclopedia of Type Strains, Phase IV (KMG-IV): sequencing the most valuable type-strain genomes for metagenomic binning, comparative biology and taxonomic classification.</title>
        <authorList>
            <person name="Goeker M."/>
        </authorList>
    </citation>
    <scope>NUCLEOTIDE SEQUENCE [LARGE SCALE GENOMIC DNA]</scope>
    <source>
        <strain evidence="1 2">DSM 100059</strain>
    </source>
</reference>
<dbReference type="OrthoDB" id="676945at2"/>
<sequence length="86" mass="9651">MKQTNHYRLLKTALDNGTLGPIRNITRIVPVTVLTRDMRLNYNTTSKRLLDPGKLTATDILRLSKLAGVTPADVLKLIVQEITRPN</sequence>
<dbReference type="EMBL" id="SODV01000002">
    <property type="protein sequence ID" value="TDW97151.1"/>
    <property type="molecule type" value="Genomic_DNA"/>
</dbReference>
<proteinExistence type="predicted"/>
<dbReference type="Proteomes" id="UP000294498">
    <property type="component" value="Unassembled WGS sequence"/>
</dbReference>
<protein>
    <recommendedName>
        <fullName evidence="3">Cro/C1-type helix-turn-helix DNA-binding protein</fullName>
    </recommendedName>
</protein>
<evidence type="ECO:0000313" key="2">
    <source>
        <dbReference type="Proteomes" id="UP000294498"/>
    </source>
</evidence>
<organism evidence="1 2">
    <name type="scientific">Dinghuibacter silviterrae</name>
    <dbReference type="NCBI Taxonomy" id="1539049"/>
    <lineage>
        <taxon>Bacteria</taxon>
        <taxon>Pseudomonadati</taxon>
        <taxon>Bacteroidota</taxon>
        <taxon>Chitinophagia</taxon>
        <taxon>Chitinophagales</taxon>
        <taxon>Chitinophagaceae</taxon>
        <taxon>Dinghuibacter</taxon>
    </lineage>
</organism>
<dbReference type="RefSeq" id="WP_133998865.1">
    <property type="nucleotide sequence ID" value="NZ_SODV01000002.1"/>
</dbReference>
<comment type="caution">
    <text evidence="1">The sequence shown here is derived from an EMBL/GenBank/DDBJ whole genome shotgun (WGS) entry which is preliminary data.</text>
</comment>
<evidence type="ECO:0008006" key="3">
    <source>
        <dbReference type="Google" id="ProtNLM"/>
    </source>
</evidence>
<keyword evidence="2" id="KW-1185">Reference proteome</keyword>
<name>A0A4R8DHF5_9BACT</name>
<evidence type="ECO:0000313" key="1">
    <source>
        <dbReference type="EMBL" id="TDW97151.1"/>
    </source>
</evidence>
<dbReference type="AlphaFoldDB" id="A0A4R8DHF5"/>